<feature type="region of interest" description="Disordered" evidence="1">
    <location>
        <begin position="1"/>
        <end position="23"/>
    </location>
</feature>
<sequence length="36" mass="4299">MSQNRYNDPRFPANPPEVDEKKERPMIFLLRARKPG</sequence>
<protein>
    <submittedName>
        <fullName evidence="2">Methyltransferase</fullName>
    </submittedName>
</protein>
<dbReference type="GO" id="GO:0008168">
    <property type="term" value="F:methyltransferase activity"/>
    <property type="evidence" value="ECO:0007669"/>
    <property type="project" value="UniProtKB-KW"/>
</dbReference>
<gene>
    <name evidence="2" type="ORF">SAMEA4873563_02625</name>
</gene>
<dbReference type="EMBL" id="CAAHDH010000002">
    <property type="protein sequence ID" value="VGM49446.1"/>
    <property type="molecule type" value="Genomic_DNA"/>
</dbReference>
<evidence type="ECO:0000313" key="2">
    <source>
        <dbReference type="EMBL" id="VGM49446.1"/>
    </source>
</evidence>
<dbReference type="AlphaFoldDB" id="A0A486VGJ9"/>
<name>A0A486VGJ9_KLEPN</name>
<accession>A0A486VGJ9</accession>
<proteinExistence type="predicted"/>
<evidence type="ECO:0000256" key="1">
    <source>
        <dbReference type="SAM" id="MobiDB-lite"/>
    </source>
</evidence>
<organism evidence="2">
    <name type="scientific">Klebsiella pneumoniae</name>
    <dbReference type="NCBI Taxonomy" id="573"/>
    <lineage>
        <taxon>Bacteria</taxon>
        <taxon>Pseudomonadati</taxon>
        <taxon>Pseudomonadota</taxon>
        <taxon>Gammaproteobacteria</taxon>
        <taxon>Enterobacterales</taxon>
        <taxon>Enterobacteriaceae</taxon>
        <taxon>Klebsiella/Raoultella group</taxon>
        <taxon>Klebsiella</taxon>
        <taxon>Klebsiella pneumoniae complex</taxon>
    </lineage>
</organism>
<dbReference type="GO" id="GO:0032259">
    <property type="term" value="P:methylation"/>
    <property type="evidence" value="ECO:0007669"/>
    <property type="project" value="UniProtKB-KW"/>
</dbReference>
<keyword evidence="2" id="KW-0489">Methyltransferase</keyword>
<keyword evidence="2" id="KW-0808">Transferase</keyword>
<reference evidence="2" key="1">
    <citation type="submission" date="2019-03" db="EMBL/GenBank/DDBJ databases">
        <authorList>
            <consortium name="Pathogen Informatics"/>
        </authorList>
    </citation>
    <scope>NUCLEOTIDE SEQUENCE</scope>
    <source>
        <strain evidence="2">5012STDY7626362</strain>
    </source>
</reference>